<dbReference type="AlphaFoldDB" id="A0A5C5ZTT7"/>
<sequence length="241" mass="27321">MTETDTTPTRKRRPRVSLLNLLLLMTVVAALLAVWCAMRENDRMRLETIAVREQMRAMQLEYGAFVVEDPKLVYVAPLPREKPLASLVQPWEWGWRVYVPEGPGLRLSYLSGARETKGRAAGTFSKVLAPGTHTVSVYYFRKHPAPGETEPWLRGWTIDNSTLVIDGGGADWLESHVDGWGQRKETANIRSVSNVSTFPPEESITLYDYEVDVTDYSERVPDAGPEQVETRGFRVWLEPMP</sequence>
<keyword evidence="1" id="KW-0812">Transmembrane</keyword>
<accession>A0A5C5ZTT7</accession>
<reference evidence="2 3" key="1">
    <citation type="submission" date="2019-02" db="EMBL/GenBank/DDBJ databases">
        <title>Deep-cultivation of Planctomycetes and their phenomic and genomic characterization uncovers novel biology.</title>
        <authorList>
            <person name="Wiegand S."/>
            <person name="Jogler M."/>
            <person name="Boedeker C."/>
            <person name="Pinto D."/>
            <person name="Vollmers J."/>
            <person name="Rivas-Marin E."/>
            <person name="Kohn T."/>
            <person name="Peeters S.H."/>
            <person name="Heuer A."/>
            <person name="Rast P."/>
            <person name="Oberbeckmann S."/>
            <person name="Bunk B."/>
            <person name="Jeske O."/>
            <person name="Meyerdierks A."/>
            <person name="Storesund J.E."/>
            <person name="Kallscheuer N."/>
            <person name="Luecker S."/>
            <person name="Lage O.M."/>
            <person name="Pohl T."/>
            <person name="Merkel B.J."/>
            <person name="Hornburger P."/>
            <person name="Mueller R.-W."/>
            <person name="Bruemmer F."/>
            <person name="Labrenz M."/>
            <person name="Spormann A.M."/>
            <person name="Op Den Camp H."/>
            <person name="Overmann J."/>
            <person name="Amann R."/>
            <person name="Jetten M.S.M."/>
            <person name="Mascher T."/>
            <person name="Medema M.H."/>
            <person name="Devos D.P."/>
            <person name="Kaster A.-K."/>
            <person name="Ovreas L."/>
            <person name="Rohde M."/>
            <person name="Galperin M.Y."/>
            <person name="Jogler C."/>
        </authorList>
    </citation>
    <scope>NUCLEOTIDE SEQUENCE [LARGE SCALE GENOMIC DNA]</scope>
    <source>
        <strain evidence="2 3">Mal64</strain>
    </source>
</reference>
<organism evidence="2 3">
    <name type="scientific">Pseudobythopirellula maris</name>
    <dbReference type="NCBI Taxonomy" id="2527991"/>
    <lineage>
        <taxon>Bacteria</taxon>
        <taxon>Pseudomonadati</taxon>
        <taxon>Planctomycetota</taxon>
        <taxon>Planctomycetia</taxon>
        <taxon>Pirellulales</taxon>
        <taxon>Lacipirellulaceae</taxon>
        <taxon>Pseudobythopirellula</taxon>
    </lineage>
</organism>
<evidence type="ECO:0000313" key="3">
    <source>
        <dbReference type="Proteomes" id="UP000315440"/>
    </source>
</evidence>
<proteinExistence type="predicted"/>
<feature type="transmembrane region" description="Helical" evidence="1">
    <location>
        <begin position="18"/>
        <end position="38"/>
    </location>
</feature>
<dbReference type="EMBL" id="SJPQ01000001">
    <property type="protein sequence ID" value="TWT90616.1"/>
    <property type="molecule type" value="Genomic_DNA"/>
</dbReference>
<name>A0A5C5ZTT7_9BACT</name>
<evidence type="ECO:0000256" key="1">
    <source>
        <dbReference type="SAM" id="Phobius"/>
    </source>
</evidence>
<gene>
    <name evidence="2" type="ORF">Mal64_10100</name>
</gene>
<keyword evidence="1" id="KW-1133">Transmembrane helix</keyword>
<comment type="caution">
    <text evidence="2">The sequence shown here is derived from an EMBL/GenBank/DDBJ whole genome shotgun (WGS) entry which is preliminary data.</text>
</comment>
<protein>
    <submittedName>
        <fullName evidence="2">Uncharacterized protein</fullName>
    </submittedName>
</protein>
<evidence type="ECO:0000313" key="2">
    <source>
        <dbReference type="EMBL" id="TWT90616.1"/>
    </source>
</evidence>
<dbReference type="Proteomes" id="UP000315440">
    <property type="component" value="Unassembled WGS sequence"/>
</dbReference>
<keyword evidence="3" id="KW-1185">Reference proteome</keyword>
<keyword evidence="1" id="KW-0472">Membrane</keyword>
<dbReference type="RefSeq" id="WP_146397642.1">
    <property type="nucleotide sequence ID" value="NZ_SJPQ01000001.1"/>
</dbReference>